<dbReference type="EMBL" id="AP028679">
    <property type="protein sequence ID" value="BEQ14020.1"/>
    <property type="molecule type" value="Genomic_DNA"/>
</dbReference>
<evidence type="ECO:0000313" key="2">
    <source>
        <dbReference type="EMBL" id="BEQ14020.1"/>
    </source>
</evidence>
<sequence length="139" mass="15359">MRFLIPALALFLALSLSACRDPGGVAFSVGAPPPSLFEGVYDIPCSEVRQQVREKMKQDPGLGLNQETIESDLASYATPEHWNGNLSWKATVRVRCTGEKSSQISVKVWAQKRAQGGWNQVTDTTKMQREILDKVTPKP</sequence>
<feature type="signal peptide" evidence="1">
    <location>
        <begin position="1"/>
        <end position="18"/>
    </location>
</feature>
<protein>
    <recommendedName>
        <fullName evidence="4">Lipoprotein</fullName>
    </recommendedName>
</protein>
<keyword evidence="3" id="KW-1185">Reference proteome</keyword>
<proteinExistence type="predicted"/>
<dbReference type="RefSeq" id="WP_338605747.1">
    <property type="nucleotide sequence ID" value="NZ_AP028679.1"/>
</dbReference>
<keyword evidence="1" id="KW-0732">Signal</keyword>
<accession>A0AAU9EQ64</accession>
<dbReference type="Proteomes" id="UP001366166">
    <property type="component" value="Chromosome"/>
</dbReference>
<evidence type="ECO:0000313" key="3">
    <source>
        <dbReference type="Proteomes" id="UP001366166"/>
    </source>
</evidence>
<organism evidence="2 3">
    <name type="scientific">Desulfoferula mesophila</name>
    <dbReference type="NCBI Taxonomy" id="3058419"/>
    <lineage>
        <taxon>Bacteria</taxon>
        <taxon>Pseudomonadati</taxon>
        <taxon>Thermodesulfobacteriota</taxon>
        <taxon>Desulfarculia</taxon>
        <taxon>Desulfarculales</taxon>
        <taxon>Desulfarculaceae</taxon>
        <taxon>Desulfoferula</taxon>
    </lineage>
</organism>
<evidence type="ECO:0008006" key="4">
    <source>
        <dbReference type="Google" id="ProtNLM"/>
    </source>
</evidence>
<feature type="chain" id="PRO_5043381250" description="Lipoprotein" evidence="1">
    <location>
        <begin position="19"/>
        <end position="139"/>
    </location>
</feature>
<dbReference type="PROSITE" id="PS51257">
    <property type="entry name" value="PROKAR_LIPOPROTEIN"/>
    <property type="match status" value="1"/>
</dbReference>
<dbReference type="KEGG" id="dmp:FAK_10860"/>
<gene>
    <name evidence="2" type="ORF">FAK_10860</name>
</gene>
<reference evidence="3" key="1">
    <citation type="journal article" date="2023" name="Arch. Microbiol.">
        <title>Desulfoferula mesophilus gen. nov. sp. nov., a mesophilic sulfate-reducing bacterium isolated from a brackish lake sediment.</title>
        <authorList>
            <person name="Watanabe T."/>
            <person name="Yabe T."/>
            <person name="Tsuji J.M."/>
            <person name="Fukui M."/>
        </authorList>
    </citation>
    <scope>NUCLEOTIDE SEQUENCE [LARGE SCALE GENOMIC DNA]</scope>
    <source>
        <strain evidence="3">12FAK</strain>
    </source>
</reference>
<evidence type="ECO:0000256" key="1">
    <source>
        <dbReference type="SAM" id="SignalP"/>
    </source>
</evidence>
<dbReference type="AlphaFoldDB" id="A0AAU9EQ64"/>
<name>A0AAU9EQ64_9BACT</name>